<evidence type="ECO:0000256" key="1">
    <source>
        <dbReference type="SAM" id="MobiDB-lite"/>
    </source>
</evidence>
<feature type="signal peptide" evidence="2">
    <location>
        <begin position="1"/>
        <end position="18"/>
    </location>
</feature>
<keyword evidence="4" id="KW-1185">Reference proteome</keyword>
<feature type="region of interest" description="Disordered" evidence="1">
    <location>
        <begin position="199"/>
        <end position="223"/>
    </location>
</feature>
<evidence type="ECO:0000256" key="2">
    <source>
        <dbReference type="SAM" id="SignalP"/>
    </source>
</evidence>
<name>A0AAN8RBT2_9PEZI</name>
<keyword evidence="2" id="KW-0732">Signal</keyword>
<reference evidence="3 4" key="1">
    <citation type="submission" date="2019-10" db="EMBL/GenBank/DDBJ databases">
        <authorList>
            <person name="Palmer J.M."/>
        </authorList>
    </citation>
    <scope>NUCLEOTIDE SEQUENCE [LARGE SCALE GENOMIC DNA]</scope>
    <source>
        <strain evidence="3 4">TWF718</strain>
    </source>
</reference>
<proteinExistence type="predicted"/>
<accession>A0AAN8RBT2</accession>
<feature type="chain" id="PRO_5042811611" evidence="2">
    <location>
        <begin position="19"/>
        <end position="223"/>
    </location>
</feature>
<protein>
    <submittedName>
        <fullName evidence="3">Uncharacterized protein</fullName>
    </submittedName>
</protein>
<sequence>MHISSLIFFLAASTSVLALPGPVPTVKPELIENPEAHEVLKSLKDLEKLPFDTVSFSQLPDKDPKQSDTYRNTPDARKQKDGSIAPAPKLVARTPGGIYITTDINWGGTKGYKVQPFNTCIVLDAPWLYTISSFGPDLGTKCIFYARRDCSSASGQSVIWYPGNPDLRNHYRTNWNDRIGSWRCWLEWATGPTVTGPYPSAGIPYPPSSSPDSFPTPTPRPSP</sequence>
<evidence type="ECO:0000313" key="4">
    <source>
        <dbReference type="Proteomes" id="UP001313282"/>
    </source>
</evidence>
<dbReference type="AlphaFoldDB" id="A0AAN8RBT2"/>
<feature type="region of interest" description="Disordered" evidence="1">
    <location>
        <begin position="55"/>
        <end position="88"/>
    </location>
</feature>
<dbReference type="Proteomes" id="UP001313282">
    <property type="component" value="Unassembled WGS sequence"/>
</dbReference>
<evidence type="ECO:0000313" key="3">
    <source>
        <dbReference type="EMBL" id="KAK6337137.1"/>
    </source>
</evidence>
<feature type="compositionally biased region" description="Basic and acidic residues" evidence="1">
    <location>
        <begin position="60"/>
        <end position="81"/>
    </location>
</feature>
<comment type="caution">
    <text evidence="3">The sequence shown here is derived from an EMBL/GenBank/DDBJ whole genome shotgun (WGS) entry which is preliminary data.</text>
</comment>
<gene>
    <name evidence="3" type="ORF">TWF718_009921</name>
</gene>
<organism evidence="3 4">
    <name type="scientific">Orbilia javanica</name>
    <dbReference type="NCBI Taxonomy" id="47235"/>
    <lineage>
        <taxon>Eukaryota</taxon>
        <taxon>Fungi</taxon>
        <taxon>Dikarya</taxon>
        <taxon>Ascomycota</taxon>
        <taxon>Pezizomycotina</taxon>
        <taxon>Orbiliomycetes</taxon>
        <taxon>Orbiliales</taxon>
        <taxon>Orbiliaceae</taxon>
        <taxon>Orbilia</taxon>
    </lineage>
</organism>
<dbReference type="EMBL" id="JAVHNR010000007">
    <property type="protein sequence ID" value="KAK6337137.1"/>
    <property type="molecule type" value="Genomic_DNA"/>
</dbReference>
<feature type="compositionally biased region" description="Pro residues" evidence="1">
    <location>
        <begin position="204"/>
        <end position="223"/>
    </location>
</feature>